<reference evidence="3 4" key="1">
    <citation type="submission" date="2018-04" db="EMBL/GenBank/DDBJ databases">
        <title>Genomic Encyclopedia of Archaeal and Bacterial Type Strains, Phase II (KMG-II): from individual species to whole genera.</title>
        <authorList>
            <person name="Goeker M."/>
        </authorList>
    </citation>
    <scope>NUCLEOTIDE SEQUENCE [LARGE SCALE GENOMIC DNA]</scope>
    <source>
        <strain evidence="3 4">DSM 25731</strain>
    </source>
</reference>
<comment type="subcellular location">
    <subcellularLocation>
        <location evidence="2">Cytoplasm</location>
    </subcellularLocation>
</comment>
<dbReference type="Proteomes" id="UP000244090">
    <property type="component" value="Unassembled WGS sequence"/>
</dbReference>
<evidence type="ECO:0000313" key="4">
    <source>
        <dbReference type="Proteomes" id="UP000244090"/>
    </source>
</evidence>
<comment type="subunit">
    <text evidence="2">Monomer. Binds 30S ribosomal subunits, but not 50S ribosomal subunits or 70S ribosomes.</text>
</comment>
<comment type="caution">
    <text evidence="3">The sequence shown here is derived from an EMBL/GenBank/DDBJ whole genome shotgun (WGS) entry which is preliminary data.</text>
</comment>
<dbReference type="PANTHER" id="PTHR33515:SF1">
    <property type="entry name" value="RIBOSOME-BINDING FACTOR A, CHLOROPLASTIC-RELATED"/>
    <property type="match status" value="1"/>
</dbReference>
<dbReference type="AlphaFoldDB" id="A0A2T6BWT3"/>
<dbReference type="InterPro" id="IPR015946">
    <property type="entry name" value="KH_dom-like_a/b"/>
</dbReference>
<dbReference type="InterPro" id="IPR000238">
    <property type="entry name" value="RbfA"/>
</dbReference>
<dbReference type="GO" id="GO:0030490">
    <property type="term" value="P:maturation of SSU-rRNA"/>
    <property type="evidence" value="ECO:0007669"/>
    <property type="project" value="UniProtKB-UniRule"/>
</dbReference>
<dbReference type="GO" id="GO:0043024">
    <property type="term" value="F:ribosomal small subunit binding"/>
    <property type="evidence" value="ECO:0007669"/>
    <property type="project" value="TreeGrafter"/>
</dbReference>
<name>A0A2T6BWT3_9FLAO</name>
<evidence type="ECO:0000313" key="3">
    <source>
        <dbReference type="EMBL" id="PTX60529.1"/>
    </source>
</evidence>
<comment type="function">
    <text evidence="2">One of several proteins that assist in the late maturation steps of the functional core of the 30S ribosomal subunit. Associates with free 30S ribosomal subunits (but not with 30S subunits that are part of 70S ribosomes or polysomes). Required for efficient processing of 16S rRNA. May interact with the 5'-terminal helix region of 16S rRNA.</text>
</comment>
<evidence type="ECO:0000256" key="2">
    <source>
        <dbReference type="HAMAP-Rule" id="MF_00003"/>
    </source>
</evidence>
<dbReference type="PANTHER" id="PTHR33515">
    <property type="entry name" value="RIBOSOME-BINDING FACTOR A, CHLOROPLASTIC-RELATED"/>
    <property type="match status" value="1"/>
</dbReference>
<dbReference type="HAMAP" id="MF_00003">
    <property type="entry name" value="RbfA"/>
    <property type="match status" value="1"/>
</dbReference>
<dbReference type="EMBL" id="QBKT01000006">
    <property type="protein sequence ID" value="PTX60529.1"/>
    <property type="molecule type" value="Genomic_DNA"/>
</dbReference>
<dbReference type="GO" id="GO:0005829">
    <property type="term" value="C:cytosol"/>
    <property type="evidence" value="ECO:0007669"/>
    <property type="project" value="TreeGrafter"/>
</dbReference>
<dbReference type="SUPFAM" id="SSF89919">
    <property type="entry name" value="Ribosome-binding factor A, RbfA"/>
    <property type="match status" value="1"/>
</dbReference>
<comment type="similarity">
    <text evidence="2">Belongs to the RbfA family.</text>
</comment>
<protein>
    <recommendedName>
        <fullName evidence="2">Ribosome-binding factor A</fullName>
    </recommendedName>
</protein>
<evidence type="ECO:0000256" key="1">
    <source>
        <dbReference type="ARBA" id="ARBA00022517"/>
    </source>
</evidence>
<gene>
    <name evidence="2" type="primary">rbfA</name>
    <name evidence="3" type="ORF">C8N46_106174</name>
</gene>
<keyword evidence="2" id="KW-0963">Cytoplasm</keyword>
<accession>A0A2T6BWT3</accession>
<keyword evidence="4" id="KW-1185">Reference proteome</keyword>
<proteinExistence type="inferred from homology"/>
<keyword evidence="1 2" id="KW-0690">Ribosome biogenesis</keyword>
<dbReference type="Gene3D" id="3.30.300.20">
    <property type="match status" value="1"/>
</dbReference>
<organism evidence="3 4">
    <name type="scientific">Kordia periserrulae</name>
    <dbReference type="NCBI Taxonomy" id="701523"/>
    <lineage>
        <taxon>Bacteria</taxon>
        <taxon>Pseudomonadati</taxon>
        <taxon>Bacteroidota</taxon>
        <taxon>Flavobacteriia</taxon>
        <taxon>Flavobacteriales</taxon>
        <taxon>Flavobacteriaceae</taxon>
        <taxon>Kordia</taxon>
    </lineage>
</organism>
<dbReference type="InterPro" id="IPR023799">
    <property type="entry name" value="RbfA_dom_sf"/>
</dbReference>
<dbReference type="NCBIfam" id="TIGR00082">
    <property type="entry name" value="rbfA"/>
    <property type="match status" value="1"/>
</dbReference>
<sequence>MSTFCGVIIIFLQIMSDIESNRQKKIAGVLQKDLVDILQGAARSGGLTNVIISVTKVNVTVDLSVAKVYLSIFPHDKSKELLEGIKSNAPLIKHDLAQRVRHQLRKVPNLIFFVDDSLEYIENIEKSLEGKENPIEDPDLLDKRKKS</sequence>
<dbReference type="Pfam" id="PF02033">
    <property type="entry name" value="RBFA"/>
    <property type="match status" value="1"/>
</dbReference>